<dbReference type="Proteomes" id="UP000271162">
    <property type="component" value="Unassembled WGS sequence"/>
</dbReference>
<protein>
    <submittedName>
        <fullName evidence="4">G_PROTEIN_RECEP_F1_2 domain-containing protein</fullName>
    </submittedName>
</protein>
<sequence>MGVILFSLFEIRIGCYANVVSITLAACPAFDPFILMYCVRNYRGQMIRFLQFLAPGCHKMSLTRQPVYFTPYRRNMNSSINFTLEQHLGTSR</sequence>
<dbReference type="AlphaFoldDB" id="A0A0N4XG10"/>
<dbReference type="Pfam" id="PF10326">
    <property type="entry name" value="7TM_GPCR_Str"/>
    <property type="match status" value="1"/>
</dbReference>
<keyword evidence="3" id="KW-1185">Reference proteome</keyword>
<keyword evidence="1" id="KW-0812">Transmembrane</keyword>
<evidence type="ECO:0000313" key="3">
    <source>
        <dbReference type="Proteomes" id="UP000271162"/>
    </source>
</evidence>
<reference evidence="2 3" key="2">
    <citation type="submission" date="2018-11" db="EMBL/GenBank/DDBJ databases">
        <authorList>
            <consortium name="Pathogen Informatics"/>
        </authorList>
    </citation>
    <scope>NUCLEOTIDE SEQUENCE [LARGE SCALE GENOMIC DNA]</scope>
</reference>
<keyword evidence="1" id="KW-1133">Transmembrane helix</keyword>
<feature type="transmembrane region" description="Helical" evidence="1">
    <location>
        <begin position="16"/>
        <end position="39"/>
    </location>
</feature>
<name>A0A0N4XG10_NIPBR</name>
<keyword evidence="1" id="KW-0472">Membrane</keyword>
<evidence type="ECO:0000313" key="4">
    <source>
        <dbReference type="WBParaSite" id="NBR_0000146201-mRNA-1"/>
    </source>
</evidence>
<accession>A0A0N4XG10</accession>
<dbReference type="InterPro" id="IPR019428">
    <property type="entry name" value="7TM_GPCR_serpentine_rcpt_Str"/>
</dbReference>
<dbReference type="WBParaSite" id="NBR_0000146201-mRNA-1">
    <property type="protein sequence ID" value="NBR_0000146201-mRNA-1"/>
    <property type="gene ID" value="NBR_0000146201"/>
</dbReference>
<reference evidence="4" key="1">
    <citation type="submission" date="2017-02" db="UniProtKB">
        <authorList>
            <consortium name="WormBaseParasite"/>
        </authorList>
    </citation>
    <scope>IDENTIFICATION</scope>
</reference>
<gene>
    <name evidence="2" type="ORF">NBR_LOCUS1463</name>
</gene>
<proteinExistence type="predicted"/>
<organism evidence="4">
    <name type="scientific">Nippostrongylus brasiliensis</name>
    <name type="common">Rat hookworm</name>
    <dbReference type="NCBI Taxonomy" id="27835"/>
    <lineage>
        <taxon>Eukaryota</taxon>
        <taxon>Metazoa</taxon>
        <taxon>Ecdysozoa</taxon>
        <taxon>Nematoda</taxon>
        <taxon>Chromadorea</taxon>
        <taxon>Rhabditida</taxon>
        <taxon>Rhabditina</taxon>
        <taxon>Rhabditomorpha</taxon>
        <taxon>Strongyloidea</taxon>
        <taxon>Heligmosomidae</taxon>
        <taxon>Nippostrongylus</taxon>
    </lineage>
</organism>
<dbReference type="EMBL" id="UYSL01001179">
    <property type="protein sequence ID" value="VDL64932.1"/>
    <property type="molecule type" value="Genomic_DNA"/>
</dbReference>
<evidence type="ECO:0000313" key="2">
    <source>
        <dbReference type="EMBL" id="VDL64932.1"/>
    </source>
</evidence>
<evidence type="ECO:0000256" key="1">
    <source>
        <dbReference type="SAM" id="Phobius"/>
    </source>
</evidence>